<dbReference type="AlphaFoldDB" id="A0AAX6GXH3"/>
<feature type="compositionally biased region" description="Polar residues" evidence="1">
    <location>
        <begin position="1"/>
        <end position="11"/>
    </location>
</feature>
<protein>
    <submittedName>
        <fullName evidence="2">Uncharacterized protein</fullName>
    </submittedName>
</protein>
<dbReference type="Proteomes" id="UP001140949">
    <property type="component" value="Unassembled WGS sequence"/>
</dbReference>
<organism evidence="2 3">
    <name type="scientific">Iris pallida</name>
    <name type="common">Sweet iris</name>
    <dbReference type="NCBI Taxonomy" id="29817"/>
    <lineage>
        <taxon>Eukaryota</taxon>
        <taxon>Viridiplantae</taxon>
        <taxon>Streptophyta</taxon>
        <taxon>Embryophyta</taxon>
        <taxon>Tracheophyta</taxon>
        <taxon>Spermatophyta</taxon>
        <taxon>Magnoliopsida</taxon>
        <taxon>Liliopsida</taxon>
        <taxon>Asparagales</taxon>
        <taxon>Iridaceae</taxon>
        <taxon>Iridoideae</taxon>
        <taxon>Irideae</taxon>
        <taxon>Iris</taxon>
    </lineage>
</organism>
<name>A0AAX6GXH3_IRIPA</name>
<feature type="region of interest" description="Disordered" evidence="1">
    <location>
        <begin position="1"/>
        <end position="60"/>
    </location>
</feature>
<dbReference type="EMBL" id="JANAVB010015397">
    <property type="protein sequence ID" value="KAJ6833194.1"/>
    <property type="molecule type" value="Genomic_DNA"/>
</dbReference>
<gene>
    <name evidence="2" type="ORF">M6B38_341425</name>
</gene>
<evidence type="ECO:0000313" key="3">
    <source>
        <dbReference type="Proteomes" id="UP001140949"/>
    </source>
</evidence>
<evidence type="ECO:0000256" key="1">
    <source>
        <dbReference type="SAM" id="MobiDB-lite"/>
    </source>
</evidence>
<evidence type="ECO:0000313" key="2">
    <source>
        <dbReference type="EMBL" id="KAJ6833194.1"/>
    </source>
</evidence>
<reference evidence="2" key="1">
    <citation type="journal article" date="2023" name="GigaByte">
        <title>Genome assembly of the bearded iris, Iris pallida Lam.</title>
        <authorList>
            <person name="Bruccoleri R.E."/>
            <person name="Oakeley E.J."/>
            <person name="Faust A.M.E."/>
            <person name="Altorfer M."/>
            <person name="Dessus-Babus S."/>
            <person name="Burckhardt D."/>
            <person name="Oertli M."/>
            <person name="Naumann U."/>
            <person name="Petersen F."/>
            <person name="Wong J."/>
        </authorList>
    </citation>
    <scope>NUCLEOTIDE SEQUENCE</scope>
    <source>
        <strain evidence="2">GSM-AAB239-AS_SAM_17_03QT</strain>
    </source>
</reference>
<proteinExistence type="predicted"/>
<keyword evidence="3" id="KW-1185">Reference proteome</keyword>
<comment type="caution">
    <text evidence="2">The sequence shown here is derived from an EMBL/GenBank/DDBJ whole genome shotgun (WGS) entry which is preliminary data.</text>
</comment>
<sequence length="281" mass="31307">MTNSFTVSVSTGRHGRPNDHNPITNTYLTSPSKPEPSPRLGAATNPSRRKLPSNDVRSSSAVAPYVFRRRSRRRDPRLAAPAAVNEIRRAPFASSADVHRFVSGSCAAYLPNCLEHRRRDHQIPPSPSSARRLHIWMRRRLGRRPARHESRPSPRRAKLSSRIWRASLGGSVADVPWDLSPLTILRRRRPRAPRPASPSSQCFPRPVVLSPVPDLLHSLVDLQIDLRLSSFPLLRPEQPPRFALADLQIQPRRLIRAPPCVPVAARSSASLTGRGSAQSSL</sequence>
<reference evidence="2" key="2">
    <citation type="submission" date="2023-04" db="EMBL/GenBank/DDBJ databases">
        <authorList>
            <person name="Bruccoleri R.E."/>
            <person name="Oakeley E.J."/>
            <person name="Faust A.-M."/>
            <person name="Dessus-Babus S."/>
            <person name="Altorfer M."/>
            <person name="Burckhardt D."/>
            <person name="Oertli M."/>
            <person name="Naumann U."/>
            <person name="Petersen F."/>
            <person name="Wong J."/>
        </authorList>
    </citation>
    <scope>NUCLEOTIDE SEQUENCE</scope>
    <source>
        <strain evidence="2">GSM-AAB239-AS_SAM_17_03QT</strain>
        <tissue evidence="2">Leaf</tissue>
    </source>
</reference>
<feature type="compositionally biased region" description="Polar residues" evidence="1">
    <location>
        <begin position="21"/>
        <end position="32"/>
    </location>
</feature>
<accession>A0AAX6GXH3</accession>